<dbReference type="Proteomes" id="UP000473571">
    <property type="component" value="Unassembled WGS sequence"/>
</dbReference>
<keyword evidence="4" id="KW-1003">Cell membrane</keyword>
<comment type="similarity">
    <text evidence="2">Belongs to the ABC-2 integral membrane protein family.</text>
</comment>
<keyword evidence="7" id="KW-0625">Polysaccharide transport</keyword>
<evidence type="ECO:0000256" key="5">
    <source>
        <dbReference type="ARBA" id="ARBA00022692"/>
    </source>
</evidence>
<dbReference type="PANTHER" id="PTHR30413">
    <property type="entry name" value="INNER MEMBRANE TRANSPORT PERMEASE"/>
    <property type="match status" value="1"/>
</dbReference>
<evidence type="ECO:0000256" key="3">
    <source>
        <dbReference type="ARBA" id="ARBA00022448"/>
    </source>
</evidence>
<gene>
    <name evidence="9" type="ORF">F7R13_02950</name>
</gene>
<evidence type="ECO:0000313" key="9">
    <source>
        <dbReference type="EMBL" id="KAB0685844.1"/>
    </source>
</evidence>
<dbReference type="RefSeq" id="WP_059807514.1">
    <property type="nucleotide sequence ID" value="NZ_CABVPO010000016.1"/>
</dbReference>
<evidence type="ECO:0000256" key="7">
    <source>
        <dbReference type="ARBA" id="ARBA00023047"/>
    </source>
</evidence>
<organism evidence="9 10">
    <name type="scientific">Burkholderia territorii</name>
    <dbReference type="NCBI Taxonomy" id="1503055"/>
    <lineage>
        <taxon>Bacteria</taxon>
        <taxon>Pseudomonadati</taxon>
        <taxon>Pseudomonadota</taxon>
        <taxon>Betaproteobacteria</taxon>
        <taxon>Burkholderiales</taxon>
        <taxon>Burkholderiaceae</taxon>
        <taxon>Burkholderia</taxon>
        <taxon>Burkholderia cepacia complex</taxon>
    </lineage>
</organism>
<evidence type="ECO:0000256" key="1">
    <source>
        <dbReference type="ARBA" id="ARBA00004651"/>
    </source>
</evidence>
<proteinExistence type="inferred from homology"/>
<comment type="caution">
    <text evidence="9">The sequence shown here is derived from an EMBL/GenBank/DDBJ whole genome shotgun (WGS) entry which is preliminary data.</text>
</comment>
<protein>
    <submittedName>
        <fullName evidence="9">Uncharacterized protein</fullName>
    </submittedName>
</protein>
<evidence type="ECO:0000256" key="8">
    <source>
        <dbReference type="ARBA" id="ARBA00023136"/>
    </source>
</evidence>
<dbReference type="AlphaFoldDB" id="A0A6L3NNF8"/>
<keyword evidence="5" id="KW-0812">Transmembrane</keyword>
<dbReference type="GO" id="GO:0015774">
    <property type="term" value="P:polysaccharide transport"/>
    <property type="evidence" value="ECO:0007669"/>
    <property type="project" value="UniProtKB-KW"/>
</dbReference>
<evidence type="ECO:0000256" key="6">
    <source>
        <dbReference type="ARBA" id="ARBA00022989"/>
    </source>
</evidence>
<evidence type="ECO:0000313" key="10">
    <source>
        <dbReference type="Proteomes" id="UP000473571"/>
    </source>
</evidence>
<keyword evidence="3" id="KW-0813">Transport</keyword>
<keyword evidence="7" id="KW-0762">Sugar transport</keyword>
<dbReference type="GO" id="GO:0005886">
    <property type="term" value="C:plasma membrane"/>
    <property type="evidence" value="ECO:0007669"/>
    <property type="project" value="UniProtKB-SubCell"/>
</dbReference>
<keyword evidence="6" id="KW-1133">Transmembrane helix</keyword>
<dbReference type="EMBL" id="VZOL01000015">
    <property type="protein sequence ID" value="KAB0685844.1"/>
    <property type="molecule type" value="Genomic_DNA"/>
</dbReference>
<dbReference type="KEGG" id="btei:WS51_14645"/>
<accession>A0A6L3NNF8</accession>
<comment type="subcellular location">
    <subcellularLocation>
        <location evidence="1">Cell membrane</location>
        <topology evidence="1">Multi-pass membrane protein</topology>
    </subcellularLocation>
</comment>
<dbReference type="GO" id="GO:0015920">
    <property type="term" value="P:lipopolysaccharide transport"/>
    <property type="evidence" value="ECO:0007669"/>
    <property type="project" value="TreeGrafter"/>
</dbReference>
<dbReference type="Pfam" id="PF01061">
    <property type="entry name" value="ABC2_membrane"/>
    <property type="match status" value="1"/>
</dbReference>
<dbReference type="GO" id="GO:0140359">
    <property type="term" value="F:ABC-type transporter activity"/>
    <property type="evidence" value="ECO:0007669"/>
    <property type="project" value="InterPro"/>
</dbReference>
<sequence length="270" mass="30170">MQDKAHHSVGSSLRLAWMLAKRDLKNRYASSYAGTAWNVGVPLLYSLINVVVFSILMRGRMGAQYGDIPFALFYFVPFSLWTVFTEVTGRSTGILREYSYLISKIAFPVWVLPLIPLTSALISQGIIFVFVIGLLIIKGVVPGTMIWMFPVIWALSLAISIGFAYGISAISVYVPDMVPIVPLCTNIIFWLTPILYPATMVEASRMIWMRNIVMTLNPFYYMVEASRQAVFPGIPFNWEYIGILIVVAAATVAIGAYIFRKLKPGFADVL</sequence>
<name>A0A6L3NNF8_9BURK</name>
<evidence type="ECO:0000256" key="4">
    <source>
        <dbReference type="ARBA" id="ARBA00022475"/>
    </source>
</evidence>
<dbReference type="InterPro" id="IPR013525">
    <property type="entry name" value="ABC2_TM"/>
</dbReference>
<reference evidence="9 10" key="1">
    <citation type="submission" date="2019-09" db="EMBL/GenBank/DDBJ databases">
        <title>Draft genome sequences of 48 bacterial type strains from the CCUG.</title>
        <authorList>
            <person name="Tunovic T."/>
            <person name="Pineiro-Iglesias B."/>
            <person name="Unosson C."/>
            <person name="Inganas E."/>
            <person name="Ohlen M."/>
            <person name="Cardew S."/>
            <person name="Jensie-Markopoulos S."/>
            <person name="Salva-Serra F."/>
            <person name="Jaen-Luchoro D."/>
            <person name="Karlsson R."/>
            <person name="Svensson-Stadler L."/>
            <person name="Chun J."/>
            <person name="Moore E."/>
        </authorList>
    </citation>
    <scope>NUCLEOTIDE SEQUENCE [LARGE SCALE GENOMIC DNA]</scope>
    <source>
        <strain evidence="9 10">CCUG 65687</strain>
    </source>
</reference>
<dbReference type="GeneID" id="46199456"/>
<keyword evidence="8" id="KW-0472">Membrane</keyword>
<evidence type="ECO:0000256" key="2">
    <source>
        <dbReference type="ARBA" id="ARBA00007783"/>
    </source>
</evidence>
<dbReference type="PANTHER" id="PTHR30413:SF10">
    <property type="entry name" value="CAPSULE POLYSACCHARIDE EXPORT INNER-MEMBRANE PROTEIN CTRC"/>
    <property type="match status" value="1"/>
</dbReference>